<gene>
    <name evidence="3" type="ORF">JEQ17_18370</name>
</gene>
<evidence type="ECO:0000313" key="3">
    <source>
        <dbReference type="EMBL" id="QQM41242.1"/>
    </source>
</evidence>
<proteinExistence type="predicted"/>
<feature type="transmembrane region" description="Helical" evidence="1">
    <location>
        <begin position="12"/>
        <end position="29"/>
    </location>
</feature>
<reference evidence="3 4" key="1">
    <citation type="submission" date="2020-12" db="EMBL/GenBank/DDBJ databases">
        <title>A novel species.</title>
        <authorList>
            <person name="Li K."/>
        </authorList>
    </citation>
    <scope>NUCLEOTIDE SEQUENCE [LARGE SCALE GENOMIC DNA]</scope>
    <source>
        <strain evidence="3 4">ZYC-3</strain>
    </source>
</reference>
<dbReference type="InterPro" id="IPR054331">
    <property type="entry name" value="LiaF_TM"/>
</dbReference>
<dbReference type="KEGG" id="slf:JEQ17_18370"/>
<dbReference type="EMBL" id="CP066831">
    <property type="protein sequence ID" value="QQM41242.1"/>
    <property type="molecule type" value="Genomic_DNA"/>
</dbReference>
<sequence length="233" mass="24329">MAGTGGRVGQRSRLWLGLTVLAVGSFTVGDTAHRVRAAMDWLSAWWPWLLLALALLNLLRSAITAGSLIAPGLLAAVALGGLAAAHDISTHTLTDLVAPTALIFLGLALLLSSREKDSHRWTRVLATGRVRTTGTLGSRTGNRQVILRAIAGEVRADLTGSVLDGSLTVLVTAVAGYVHLTVPHDWPVTVRTAGTILTHVSDTGPRASTEDNAAREVGLHLLGLVGAISLVRA</sequence>
<organism evidence="3 4">
    <name type="scientific">Streptomyces liliifuscus</name>
    <dbReference type="NCBI Taxonomy" id="2797636"/>
    <lineage>
        <taxon>Bacteria</taxon>
        <taxon>Bacillati</taxon>
        <taxon>Actinomycetota</taxon>
        <taxon>Actinomycetes</taxon>
        <taxon>Kitasatosporales</taxon>
        <taxon>Streptomycetaceae</taxon>
        <taxon>Streptomyces</taxon>
    </lineage>
</organism>
<dbReference type="Pfam" id="PF22570">
    <property type="entry name" value="LiaF-TM"/>
    <property type="match status" value="1"/>
</dbReference>
<dbReference type="AlphaFoldDB" id="A0A7T7I5F5"/>
<feature type="transmembrane region" description="Helical" evidence="1">
    <location>
        <begin position="41"/>
        <end position="59"/>
    </location>
</feature>
<keyword evidence="1" id="KW-1133">Transmembrane helix</keyword>
<dbReference type="RefSeq" id="WP_200396259.1">
    <property type="nucleotide sequence ID" value="NZ_CP066831.1"/>
</dbReference>
<keyword evidence="1" id="KW-0812">Transmembrane</keyword>
<evidence type="ECO:0000313" key="4">
    <source>
        <dbReference type="Proteomes" id="UP000595636"/>
    </source>
</evidence>
<keyword evidence="4" id="KW-1185">Reference proteome</keyword>
<accession>A0A7T7I5F5</accession>
<feature type="transmembrane region" description="Helical" evidence="1">
    <location>
        <begin position="96"/>
        <end position="113"/>
    </location>
</feature>
<keyword evidence="1" id="KW-0472">Membrane</keyword>
<feature type="domain" description="LiaF transmembrane" evidence="2">
    <location>
        <begin position="15"/>
        <end position="116"/>
    </location>
</feature>
<feature type="transmembrane region" description="Helical" evidence="1">
    <location>
        <begin position="66"/>
        <end position="84"/>
    </location>
</feature>
<name>A0A7T7I5F5_9ACTN</name>
<protein>
    <recommendedName>
        <fullName evidence="2">LiaF transmembrane domain-containing protein</fullName>
    </recommendedName>
</protein>
<dbReference type="Proteomes" id="UP000595636">
    <property type="component" value="Chromosome"/>
</dbReference>
<evidence type="ECO:0000256" key="1">
    <source>
        <dbReference type="SAM" id="Phobius"/>
    </source>
</evidence>
<evidence type="ECO:0000259" key="2">
    <source>
        <dbReference type="Pfam" id="PF22570"/>
    </source>
</evidence>